<proteinExistence type="predicted"/>
<gene>
    <name evidence="1" type="ORF">GCM10009765_07500</name>
</gene>
<dbReference type="EMBL" id="BAAANY010000002">
    <property type="protein sequence ID" value="GAA1660515.1"/>
    <property type="molecule type" value="Genomic_DNA"/>
</dbReference>
<dbReference type="InterPro" id="IPR006521">
    <property type="entry name" value="Tail_protein_I"/>
</dbReference>
<reference evidence="2" key="1">
    <citation type="journal article" date="2019" name="Int. J. Syst. Evol. Microbiol.">
        <title>The Global Catalogue of Microorganisms (GCM) 10K type strain sequencing project: providing services to taxonomists for standard genome sequencing and annotation.</title>
        <authorList>
            <consortium name="The Broad Institute Genomics Platform"/>
            <consortium name="The Broad Institute Genome Sequencing Center for Infectious Disease"/>
            <person name="Wu L."/>
            <person name="Ma J."/>
        </authorList>
    </citation>
    <scope>NUCLEOTIDE SEQUENCE [LARGE SCALE GENOMIC DNA]</scope>
    <source>
        <strain evidence="2">JCM 14718</strain>
    </source>
</reference>
<organism evidence="1 2">
    <name type="scientific">Fodinicola feengrottensis</name>
    <dbReference type="NCBI Taxonomy" id="435914"/>
    <lineage>
        <taxon>Bacteria</taxon>
        <taxon>Bacillati</taxon>
        <taxon>Actinomycetota</taxon>
        <taxon>Actinomycetes</taxon>
        <taxon>Mycobacteriales</taxon>
        <taxon>Fodinicola</taxon>
    </lineage>
</organism>
<dbReference type="Proteomes" id="UP001500618">
    <property type="component" value="Unassembled WGS sequence"/>
</dbReference>
<dbReference type="RefSeq" id="WP_344307121.1">
    <property type="nucleotide sequence ID" value="NZ_BAAANY010000002.1"/>
</dbReference>
<sequence>MRDAVQELPSAYPIGAQLPAVYLEDEFTQRITDALDAVLAPVFSVLDCFAMYIDPRLAPPDFLDWLSEWVALRLDEGWSPAQRRTLVTHAVQLHRWRGTAHGLSTITKLLTGGQVEIADSGGVSISETAGSALPGSSPAQAIVRVKVPDPDKIDLRRLKSAVIETIPAHVAVRVEVLSSSQPQSGGTSTETGASG</sequence>
<evidence type="ECO:0000313" key="1">
    <source>
        <dbReference type="EMBL" id="GAA1660515.1"/>
    </source>
</evidence>
<dbReference type="NCBIfam" id="TIGR02242">
    <property type="entry name" value="tail_TIGR02242"/>
    <property type="match status" value="1"/>
</dbReference>
<dbReference type="InterPro" id="IPR011748">
    <property type="entry name" value="Unchr_phage_tail-like"/>
</dbReference>
<evidence type="ECO:0000313" key="2">
    <source>
        <dbReference type="Proteomes" id="UP001500618"/>
    </source>
</evidence>
<comment type="caution">
    <text evidence="1">The sequence shown here is derived from an EMBL/GenBank/DDBJ whole genome shotgun (WGS) entry which is preliminary data.</text>
</comment>
<protein>
    <submittedName>
        <fullName evidence="1">Phage tail protein</fullName>
    </submittedName>
</protein>
<name>A0ABP4RUT7_9ACTN</name>
<dbReference type="Pfam" id="PF09684">
    <property type="entry name" value="Tail_P2_I"/>
    <property type="match status" value="1"/>
</dbReference>
<accession>A0ABP4RUT7</accession>
<keyword evidence="2" id="KW-1185">Reference proteome</keyword>